<sequence>MTNMHDLNEIESLCGYDQGTFASGKTVIILENGSVKYIDLNLEFPSMVTMNISGRATAMSVSNDFSILAIAIEDNKNAKISIFSLDASIEEEKTTYGAQYLPSEICISQAAEIVAGLSVLEEQVHVQTFDVKDGTRNCVGNIMTETDAKKWQLSFCPADEGVLCALGGNFAYLLRASSGDIENFSSIALQDVICHDWANDVNILFGSRLGYLHIYRETILLDVVNIKTLAENELKNSANLEIISVRSTSSKFTCQTNTGVILLFDSNSESGPQWNSCRTFIISDFELRPYHFLSFDFTNEILLYDCGNTLRTISIQNLSKSNSFSGDVVSFRHCVEVICIRANDKLIVTLDAKGYFAVFSKFTK</sequence>
<reference evidence="1" key="2">
    <citation type="submission" date="2022-06" db="UniProtKB">
        <authorList>
            <consortium name="EnsemblMetazoa"/>
        </authorList>
    </citation>
    <scope>IDENTIFICATION</scope>
    <source>
        <strain evidence="1">DF5081</strain>
    </source>
</reference>
<dbReference type="PANTHER" id="PTHR32215:SF0">
    <property type="entry name" value="CILIA- AND FLAGELLA-ASSOCIATED PROTEIN 57"/>
    <property type="match status" value="1"/>
</dbReference>
<dbReference type="EnsemblMetazoa" id="CJA34057.2">
    <property type="protein sequence ID" value="CJA34057.2"/>
    <property type="gene ID" value="WBGene00209904"/>
</dbReference>
<keyword evidence="2" id="KW-1185">Reference proteome</keyword>
<dbReference type="AlphaFoldDB" id="A0A8R1EFX7"/>
<dbReference type="Proteomes" id="UP000005237">
    <property type="component" value="Unassembled WGS sequence"/>
</dbReference>
<dbReference type="PANTHER" id="PTHR32215">
    <property type="entry name" value="CILIA- AND FLAGELLA-ASSOCIATED PROTEIN 57"/>
    <property type="match status" value="1"/>
</dbReference>
<dbReference type="InterPro" id="IPR052993">
    <property type="entry name" value="CFA-57"/>
</dbReference>
<dbReference type="SUPFAM" id="SSF69322">
    <property type="entry name" value="Tricorn protease domain 2"/>
    <property type="match status" value="1"/>
</dbReference>
<proteinExistence type="predicted"/>
<reference evidence="2" key="1">
    <citation type="submission" date="2010-08" db="EMBL/GenBank/DDBJ databases">
        <authorList>
            <consortium name="Caenorhabditis japonica Sequencing Consortium"/>
            <person name="Wilson R.K."/>
        </authorList>
    </citation>
    <scope>NUCLEOTIDE SEQUENCE [LARGE SCALE GENOMIC DNA]</scope>
    <source>
        <strain evidence="2">DF5081</strain>
    </source>
</reference>
<accession>A0A8R1EFX7</accession>
<evidence type="ECO:0000313" key="2">
    <source>
        <dbReference type="Proteomes" id="UP000005237"/>
    </source>
</evidence>
<evidence type="ECO:0000313" key="1">
    <source>
        <dbReference type="EnsemblMetazoa" id="CJA34057.2"/>
    </source>
</evidence>
<organism evidence="1 2">
    <name type="scientific">Caenorhabditis japonica</name>
    <dbReference type="NCBI Taxonomy" id="281687"/>
    <lineage>
        <taxon>Eukaryota</taxon>
        <taxon>Metazoa</taxon>
        <taxon>Ecdysozoa</taxon>
        <taxon>Nematoda</taxon>
        <taxon>Chromadorea</taxon>
        <taxon>Rhabditida</taxon>
        <taxon>Rhabditina</taxon>
        <taxon>Rhabditomorpha</taxon>
        <taxon>Rhabditoidea</taxon>
        <taxon>Rhabditidae</taxon>
        <taxon>Peloderinae</taxon>
        <taxon>Caenorhabditis</taxon>
    </lineage>
</organism>
<protein>
    <submittedName>
        <fullName evidence="1">Uncharacterized protein</fullName>
    </submittedName>
</protein>
<dbReference type="EnsemblMetazoa" id="CJA34057.1">
    <property type="protein sequence ID" value="CJA34057.1"/>
    <property type="gene ID" value="WBGene00209904"/>
</dbReference>
<name>A0A8R1EFX7_CAEJA</name>